<evidence type="ECO:0000259" key="8">
    <source>
        <dbReference type="PROSITE" id="PS50928"/>
    </source>
</evidence>
<accession>A0ABU4BR48</accession>
<organism evidence="9 10">
    <name type="scientific">Rhodococcus globerulus</name>
    <dbReference type="NCBI Taxonomy" id="33008"/>
    <lineage>
        <taxon>Bacteria</taxon>
        <taxon>Bacillati</taxon>
        <taxon>Actinomycetota</taxon>
        <taxon>Actinomycetes</taxon>
        <taxon>Mycobacteriales</taxon>
        <taxon>Nocardiaceae</taxon>
        <taxon>Rhodococcus</taxon>
    </lineage>
</organism>
<feature type="transmembrane region" description="Helical" evidence="7">
    <location>
        <begin position="274"/>
        <end position="297"/>
    </location>
</feature>
<evidence type="ECO:0000256" key="1">
    <source>
        <dbReference type="ARBA" id="ARBA00004651"/>
    </source>
</evidence>
<keyword evidence="3" id="KW-1003">Cell membrane</keyword>
<dbReference type="InterPro" id="IPR045621">
    <property type="entry name" value="BPD_transp_1_N"/>
</dbReference>
<evidence type="ECO:0000256" key="3">
    <source>
        <dbReference type="ARBA" id="ARBA00022475"/>
    </source>
</evidence>
<sequence length="310" mass="33055">MKVLDYLWRKLVLLATVIVGVTTFLFVISRMSGDPAVLMSPPEATQDVIDATRERLGLDAPLIVQYFDSIKGAFTFDFGISFVSKVDSGTLAMDRLVPSLSIVVPSILLAALLAACIGTYAALNQANKRGRGIMAAAFILDGIPYFILALLLVLIFAITLGWLPATGSKGAISLVIPIAVLTVQGFSTMTRLTRGQLIDALGQGPVTMAKSKGLSSRTVLVKHAVPLAIPPLVAFLGILFSLMMGSLLILEPLLNYAGLGQLLVRSVSSRDFPTVQACVFVMAVLITIVNIAMDAVVRILDPRLRTKVSA</sequence>
<dbReference type="Pfam" id="PF19300">
    <property type="entry name" value="BPD_transp_1_N"/>
    <property type="match status" value="1"/>
</dbReference>
<evidence type="ECO:0000256" key="5">
    <source>
        <dbReference type="ARBA" id="ARBA00022989"/>
    </source>
</evidence>
<name>A0ABU4BR48_RHOGO</name>
<evidence type="ECO:0000313" key="10">
    <source>
        <dbReference type="Proteomes" id="UP001185927"/>
    </source>
</evidence>
<evidence type="ECO:0000256" key="2">
    <source>
        <dbReference type="ARBA" id="ARBA00022448"/>
    </source>
</evidence>
<keyword evidence="6 7" id="KW-0472">Membrane</keyword>
<feature type="transmembrane region" description="Helical" evidence="7">
    <location>
        <begin position="135"/>
        <end position="158"/>
    </location>
</feature>
<protein>
    <submittedName>
        <fullName evidence="9">ABC transporter permease</fullName>
    </submittedName>
</protein>
<dbReference type="RefSeq" id="WP_045064474.1">
    <property type="nucleotide sequence ID" value="NZ_JACLZG010000029.1"/>
</dbReference>
<evidence type="ECO:0000256" key="6">
    <source>
        <dbReference type="ARBA" id="ARBA00023136"/>
    </source>
</evidence>
<gene>
    <name evidence="9" type="ORF">R3Q16_08790</name>
</gene>
<dbReference type="InterPro" id="IPR000515">
    <property type="entry name" value="MetI-like"/>
</dbReference>
<dbReference type="Pfam" id="PF00528">
    <property type="entry name" value="BPD_transp_1"/>
    <property type="match status" value="1"/>
</dbReference>
<comment type="caution">
    <text evidence="9">The sequence shown here is derived from an EMBL/GenBank/DDBJ whole genome shotgun (WGS) entry which is preliminary data.</text>
</comment>
<dbReference type="SUPFAM" id="SSF161098">
    <property type="entry name" value="MetI-like"/>
    <property type="match status" value="1"/>
</dbReference>
<feature type="transmembrane region" description="Helical" evidence="7">
    <location>
        <begin position="170"/>
        <end position="187"/>
    </location>
</feature>
<keyword evidence="4 7" id="KW-0812">Transmembrane</keyword>
<dbReference type="PROSITE" id="PS50928">
    <property type="entry name" value="ABC_TM1"/>
    <property type="match status" value="1"/>
</dbReference>
<dbReference type="InterPro" id="IPR035906">
    <property type="entry name" value="MetI-like_sf"/>
</dbReference>
<dbReference type="PANTHER" id="PTHR43163:SF6">
    <property type="entry name" value="DIPEPTIDE TRANSPORT SYSTEM PERMEASE PROTEIN DPPB-RELATED"/>
    <property type="match status" value="1"/>
</dbReference>
<comment type="similarity">
    <text evidence="7">Belongs to the binding-protein-dependent transport system permease family.</text>
</comment>
<dbReference type="PANTHER" id="PTHR43163">
    <property type="entry name" value="DIPEPTIDE TRANSPORT SYSTEM PERMEASE PROTEIN DPPB-RELATED"/>
    <property type="match status" value="1"/>
</dbReference>
<dbReference type="CDD" id="cd06261">
    <property type="entry name" value="TM_PBP2"/>
    <property type="match status" value="1"/>
</dbReference>
<feature type="transmembrane region" description="Helical" evidence="7">
    <location>
        <begin position="232"/>
        <end position="254"/>
    </location>
</feature>
<keyword evidence="10" id="KW-1185">Reference proteome</keyword>
<dbReference type="EMBL" id="JAWLKB010000003">
    <property type="protein sequence ID" value="MDV6266698.1"/>
    <property type="molecule type" value="Genomic_DNA"/>
</dbReference>
<proteinExistence type="inferred from homology"/>
<dbReference type="Gene3D" id="1.10.3720.10">
    <property type="entry name" value="MetI-like"/>
    <property type="match status" value="1"/>
</dbReference>
<evidence type="ECO:0000256" key="7">
    <source>
        <dbReference type="RuleBase" id="RU363032"/>
    </source>
</evidence>
<comment type="subcellular location">
    <subcellularLocation>
        <location evidence="1 7">Cell membrane</location>
        <topology evidence="1 7">Multi-pass membrane protein</topology>
    </subcellularLocation>
</comment>
<evidence type="ECO:0000256" key="4">
    <source>
        <dbReference type="ARBA" id="ARBA00022692"/>
    </source>
</evidence>
<feature type="domain" description="ABC transmembrane type-1" evidence="8">
    <location>
        <begin position="96"/>
        <end position="293"/>
    </location>
</feature>
<reference evidence="9 10" key="1">
    <citation type="submission" date="2023-10" db="EMBL/GenBank/DDBJ databases">
        <title>Development of a sustainable strategy for remediation of hydrocarbon-contaminated territories based on the waste exchange concept.</title>
        <authorList>
            <person name="Krivoruchko A."/>
        </authorList>
    </citation>
    <scope>NUCLEOTIDE SEQUENCE [LARGE SCALE GENOMIC DNA]</scope>
    <source>
        <strain evidence="9 10">IEGM 1203</strain>
    </source>
</reference>
<keyword evidence="5 7" id="KW-1133">Transmembrane helix</keyword>
<evidence type="ECO:0000313" key="9">
    <source>
        <dbReference type="EMBL" id="MDV6266698.1"/>
    </source>
</evidence>
<feature type="transmembrane region" description="Helical" evidence="7">
    <location>
        <begin position="102"/>
        <end position="123"/>
    </location>
</feature>
<dbReference type="Proteomes" id="UP001185927">
    <property type="component" value="Unassembled WGS sequence"/>
</dbReference>
<feature type="transmembrane region" description="Helical" evidence="7">
    <location>
        <begin position="12"/>
        <end position="32"/>
    </location>
</feature>
<keyword evidence="2 7" id="KW-0813">Transport</keyword>